<dbReference type="Pfam" id="PF23948">
    <property type="entry name" value="ARM_5"/>
    <property type="match status" value="1"/>
</dbReference>
<gene>
    <name evidence="2" type="ORF">BGZ96_005064</name>
</gene>
<dbReference type="Pfam" id="PF00805">
    <property type="entry name" value="Pentapeptide"/>
    <property type="match status" value="1"/>
</dbReference>
<evidence type="ECO:0000313" key="3">
    <source>
        <dbReference type="Proteomes" id="UP001194696"/>
    </source>
</evidence>
<dbReference type="Gene3D" id="3.40.50.300">
    <property type="entry name" value="P-loop containing nucleotide triphosphate hydrolases"/>
    <property type="match status" value="1"/>
</dbReference>
<feature type="domain" description="Arm-like repeat" evidence="1">
    <location>
        <begin position="101"/>
        <end position="487"/>
    </location>
</feature>
<comment type="caution">
    <text evidence="2">The sequence shown here is derived from an EMBL/GenBank/DDBJ whole genome shotgun (WGS) entry which is preliminary data.</text>
</comment>
<proteinExistence type="predicted"/>
<evidence type="ECO:0000259" key="1">
    <source>
        <dbReference type="Pfam" id="PF23948"/>
    </source>
</evidence>
<dbReference type="InterPro" id="IPR016024">
    <property type="entry name" value="ARM-type_fold"/>
</dbReference>
<dbReference type="Gene3D" id="2.160.20.80">
    <property type="entry name" value="E3 ubiquitin-protein ligase SopA"/>
    <property type="match status" value="1"/>
</dbReference>
<accession>A0ABQ7K5E6</accession>
<dbReference type="SUPFAM" id="SSF141571">
    <property type="entry name" value="Pentapeptide repeat-like"/>
    <property type="match status" value="1"/>
</dbReference>
<evidence type="ECO:0000313" key="2">
    <source>
        <dbReference type="EMBL" id="KAG0291564.1"/>
    </source>
</evidence>
<dbReference type="Proteomes" id="UP001194696">
    <property type="component" value="Unassembled WGS sequence"/>
</dbReference>
<dbReference type="InterPro" id="IPR056251">
    <property type="entry name" value="Arm_rpt_dom"/>
</dbReference>
<protein>
    <recommendedName>
        <fullName evidence="1">Arm-like repeat domain-containing protein</fullName>
    </recommendedName>
</protein>
<dbReference type="EMBL" id="JAAAIM010000235">
    <property type="protein sequence ID" value="KAG0291564.1"/>
    <property type="molecule type" value="Genomic_DNA"/>
</dbReference>
<keyword evidence="3" id="KW-1185">Reference proteome</keyword>
<dbReference type="InterPro" id="IPR027417">
    <property type="entry name" value="P-loop_NTPase"/>
</dbReference>
<name>A0ABQ7K5E6_9FUNG</name>
<sequence length="1077" mass="121982">MTNTTPNQQLSLQNIDDDDLINSMEHVRECNKSTQNLSVIFLENLPKPAAETALPVLSERVEKTAQLVYCNTLLLQGEKASDNDLQMKSTLTENERRWLVEMDENPTKKAHIRWLATRMVEEFIQDGVKDSTEIAEIVILGPVLDREHYRKLLSCLIGGFEDAYILDANLLQGLVQLVQSGSPGCLASDDLVKIFGILRIRLQGTHWQSSELSFLLTQSVARVLDVMAEHGVKDLNRVEEHESLSGVLSGLEGSSDPYLMYQACYAFQALQYVPDDETALQAILRHSKGVASGLVKISSLMKLDLNVVIEGLGDLKDVAASVYDVAKPAYEGLCSVMESGRGVLENLRDGYGSGSRKKRPWYVAIRAAYALVDAGQLKDLNLLIYEAPCRRDPLFQWGTCQLLGEIAFDAIWDTTVRQHAVVLLGELYKNDPEWGQDESVNMWMINIISQLGTSPDQVVATSAQTLLKELMNDQSNTVRLPYPLRSRLPLPTSSPLLTRVQNIPDVEYDIHKLRLQRLEERRRGVYIPPQAKPNLKAGNDTLFPLMEKVQEFLAGHRQVFLVLGNSGAGKSTFNLEMENTLWRGYKHHGPIPLYINLPTIDDPAHDLIEKQLQYYNFSEPQIQEMKLYREFVLICDGYDESQLKINIFTTNNFNQTGQWKVKMVISCRTQYLGQEYRSRFQPHSTDRYQRVAVDLFEEAVVAAFTRAQIQQYVEEYVKELSAVDIAQDQPSWTAGEYMDKLINIPNLLDLVSNPFLLSLSLDALPSVVKSQKDLSAIRITRVQLYDSFVRRWLQVNCTRLEQSPLSESERSELYLLVEDDFLYHGTYFQKELATAIFMEHEGNPLVKYIHLRDKATWKSAYFAPEGQAKLLRESSTVMRTGAFFRFLHRSLLEYFYSRTIYDPCDYESDGDNSDNRESTFDFKSCLAQKNIVVEPSIMQFLAERVSQNPLFKQRLLDAIEESKADAVEEPIKVAAANAISVLVRGGVSFNGADLRRVKIPGADLSAGQFDSAQFQGADLTGVNLSKCWLRQADMSDAHMEGVRFGELPEESCLLTRQPTACIRQLRQDGSTVGHYQR</sequence>
<reference evidence="2 3" key="1">
    <citation type="journal article" date="2020" name="Fungal Divers.">
        <title>Resolving the Mortierellaceae phylogeny through synthesis of multi-gene phylogenetics and phylogenomics.</title>
        <authorList>
            <person name="Vandepol N."/>
            <person name="Liber J."/>
            <person name="Desiro A."/>
            <person name="Na H."/>
            <person name="Kennedy M."/>
            <person name="Barry K."/>
            <person name="Grigoriev I.V."/>
            <person name="Miller A.N."/>
            <person name="O'Donnell K."/>
            <person name="Stajich J.E."/>
            <person name="Bonito G."/>
        </authorList>
    </citation>
    <scope>NUCLEOTIDE SEQUENCE [LARGE SCALE GENOMIC DNA]</scope>
    <source>
        <strain evidence="2 3">AD045</strain>
    </source>
</reference>
<dbReference type="InterPro" id="IPR001646">
    <property type="entry name" value="5peptide_repeat"/>
</dbReference>
<organism evidence="2 3">
    <name type="scientific">Linnemannia gamsii</name>
    <dbReference type="NCBI Taxonomy" id="64522"/>
    <lineage>
        <taxon>Eukaryota</taxon>
        <taxon>Fungi</taxon>
        <taxon>Fungi incertae sedis</taxon>
        <taxon>Mucoromycota</taxon>
        <taxon>Mortierellomycotina</taxon>
        <taxon>Mortierellomycetes</taxon>
        <taxon>Mortierellales</taxon>
        <taxon>Mortierellaceae</taxon>
        <taxon>Linnemannia</taxon>
    </lineage>
</organism>
<dbReference type="SUPFAM" id="SSF48371">
    <property type="entry name" value="ARM repeat"/>
    <property type="match status" value="1"/>
</dbReference>